<keyword evidence="3" id="KW-1185">Reference proteome</keyword>
<dbReference type="InterPro" id="IPR011009">
    <property type="entry name" value="Kinase-like_dom_sf"/>
</dbReference>
<keyword evidence="2" id="KW-0808">Transferase</keyword>
<dbReference type="Pfam" id="PF00069">
    <property type="entry name" value="Pkinase"/>
    <property type="match status" value="1"/>
</dbReference>
<dbReference type="OrthoDB" id="4062651at2759"/>
<name>A0A0S4IJL8_BODSA</name>
<organism evidence="2 3">
    <name type="scientific">Bodo saltans</name>
    <name type="common">Flagellated protozoan</name>
    <dbReference type="NCBI Taxonomy" id="75058"/>
    <lineage>
        <taxon>Eukaryota</taxon>
        <taxon>Discoba</taxon>
        <taxon>Euglenozoa</taxon>
        <taxon>Kinetoplastea</taxon>
        <taxon>Metakinetoplastina</taxon>
        <taxon>Eubodonida</taxon>
        <taxon>Bodonidae</taxon>
        <taxon>Bodo</taxon>
    </lineage>
</organism>
<evidence type="ECO:0000259" key="1">
    <source>
        <dbReference type="PROSITE" id="PS50011"/>
    </source>
</evidence>
<dbReference type="PROSITE" id="PS50011">
    <property type="entry name" value="PROTEIN_KINASE_DOM"/>
    <property type="match status" value="1"/>
</dbReference>
<dbReference type="GO" id="GO:0004674">
    <property type="term" value="F:protein serine/threonine kinase activity"/>
    <property type="evidence" value="ECO:0007669"/>
    <property type="project" value="TreeGrafter"/>
</dbReference>
<evidence type="ECO:0000313" key="2">
    <source>
        <dbReference type="EMBL" id="CUE89401.1"/>
    </source>
</evidence>
<dbReference type="PANTHER" id="PTHR44329">
    <property type="entry name" value="SERINE/THREONINE-PROTEIN KINASE TNNI3K-RELATED"/>
    <property type="match status" value="1"/>
</dbReference>
<feature type="domain" description="Protein kinase" evidence="1">
    <location>
        <begin position="32"/>
        <end position="327"/>
    </location>
</feature>
<dbReference type="Gene3D" id="1.10.510.10">
    <property type="entry name" value="Transferase(Phosphotransferase) domain 1"/>
    <property type="match status" value="1"/>
</dbReference>
<dbReference type="SMART" id="SM00220">
    <property type="entry name" value="S_TKc"/>
    <property type="match status" value="1"/>
</dbReference>
<evidence type="ECO:0000313" key="3">
    <source>
        <dbReference type="Proteomes" id="UP000051952"/>
    </source>
</evidence>
<protein>
    <submittedName>
        <fullName evidence="2">SNF-related serine-threonine protein kinase, putative</fullName>
    </submittedName>
</protein>
<dbReference type="CDD" id="cd14014">
    <property type="entry name" value="STKc_PknB_like"/>
    <property type="match status" value="1"/>
</dbReference>
<accession>A0A0S4IJL8</accession>
<dbReference type="GO" id="GO:0005524">
    <property type="term" value="F:ATP binding"/>
    <property type="evidence" value="ECO:0007669"/>
    <property type="project" value="InterPro"/>
</dbReference>
<dbReference type="AlphaFoldDB" id="A0A0S4IJL8"/>
<keyword evidence="2" id="KW-0418">Kinase</keyword>
<proteinExistence type="predicted"/>
<reference evidence="3" key="1">
    <citation type="submission" date="2015-09" db="EMBL/GenBank/DDBJ databases">
        <authorList>
            <consortium name="Pathogen Informatics"/>
        </authorList>
    </citation>
    <scope>NUCLEOTIDE SEQUENCE [LARGE SCALE GENOMIC DNA]</scope>
    <source>
        <strain evidence="3">Lake Konstanz</strain>
    </source>
</reference>
<dbReference type="InterPro" id="IPR051681">
    <property type="entry name" value="Ser/Thr_Kinases-Pseudokinases"/>
</dbReference>
<gene>
    <name evidence="2" type="ORF">BSAL_57165</name>
</gene>
<sequence length="396" mass="42983">MRARYFAVRDAKRMAPEYSDLKSRYEIPAADLFSDEFICTGGGGHVFGGRWNKKACACGRRITVPIAVKCYIGTDAESQCLRELDTLVSVDHPNIVKAYGYACGMENAPFSGSAVRYLILELAPGRSLHDKKAELKDLRKEDAAEHVERVAGYAVQILDGLRCLHEQHLLHLDLKPANGLCFDRGVIKLCDFGASKHFRASLGDASAAGGYTLQYAAPETMLRDDMDAAGNEIPHELSQSSFVSPATDMYSFGALLCELLTGVPVWGRKHEVAICCAVGSGESPDVSRHPWPEGTEEIHQLVCRLLSFNPDERDTLEDAQRILSGFYFHRVTTTLMSPCMNTSSDGSPSGLSPAASMPGTTMAALRYEVEVCNCQQVSVVPKDDAQGTTYGGGGGI</sequence>
<dbReference type="VEuPathDB" id="TriTrypDB:BSAL_57165"/>
<dbReference type="Proteomes" id="UP000051952">
    <property type="component" value="Unassembled WGS sequence"/>
</dbReference>
<dbReference type="Gene3D" id="3.30.200.20">
    <property type="entry name" value="Phosphorylase Kinase, domain 1"/>
    <property type="match status" value="1"/>
</dbReference>
<dbReference type="InterPro" id="IPR000719">
    <property type="entry name" value="Prot_kinase_dom"/>
</dbReference>
<dbReference type="EMBL" id="CYKH01000208">
    <property type="protein sequence ID" value="CUE89401.1"/>
    <property type="molecule type" value="Genomic_DNA"/>
</dbReference>
<dbReference type="SUPFAM" id="SSF56112">
    <property type="entry name" value="Protein kinase-like (PK-like)"/>
    <property type="match status" value="1"/>
</dbReference>